<feature type="domain" description="Septum formation inhibitor MinC C-terminal" evidence="7">
    <location>
        <begin position="116"/>
        <end position="216"/>
    </location>
</feature>
<dbReference type="eggNOG" id="COG0850">
    <property type="taxonomic scope" value="Bacteria"/>
</dbReference>
<sequence length="232" mass="24417">MLIKGRVHPMAMLLLRSADAPVIAQHLAGMRNEADGPDLLARSLICLDCSWLGDRKDELDLPQLVQALRQAGLAPVAVKAPSPAQEAQLPSLGCIIFEEQARALQSSKPERVLPMVVDRPVRCGQTIYAKGRDLIVLAGVNPGAEVLADGNIHVYGALRGRALAGALGDVEARVHCGQFLPELVGVAGVYLTSDELVGRTSSGPALCLLEGEELTILAAPHGMADPGMCGKL</sequence>
<evidence type="ECO:0000259" key="8">
    <source>
        <dbReference type="Pfam" id="PF05209"/>
    </source>
</evidence>
<dbReference type="HOGENOM" id="CLU_067812_0_1_7"/>
<dbReference type="GO" id="GO:0000902">
    <property type="term" value="P:cell morphogenesis"/>
    <property type="evidence" value="ECO:0007669"/>
    <property type="project" value="InterPro"/>
</dbReference>
<dbReference type="SUPFAM" id="SSF63848">
    <property type="entry name" value="Cell-division inhibitor MinC, C-terminal domain"/>
    <property type="match status" value="1"/>
</dbReference>
<evidence type="ECO:0000256" key="5">
    <source>
        <dbReference type="ARBA" id="ARBA00025606"/>
    </source>
</evidence>
<reference evidence="9 10" key="1">
    <citation type="journal article" date="2013" name="J. Bacteriol.">
        <title>Roles of HynAB and Ech, the only two hydrogenases found in the model sulfate reducer Desulfovibrio gigas.</title>
        <authorList>
            <person name="Morais-Silva F.O."/>
            <person name="Santos C.I."/>
            <person name="Rodrigues R."/>
            <person name="Pereira I.A."/>
            <person name="Rodrigues-Pousada C."/>
        </authorList>
    </citation>
    <scope>NUCLEOTIDE SEQUENCE [LARGE SCALE GENOMIC DNA]</scope>
    <source>
        <strain evidence="10">ATCC 19364 / DSM 1382 / NCIMB 9332 / VKM B-1759</strain>
    </source>
</reference>
<dbReference type="KEGG" id="dgg:DGI_3156"/>
<dbReference type="Pfam" id="PF05209">
    <property type="entry name" value="MinC_N"/>
    <property type="match status" value="1"/>
</dbReference>
<protein>
    <recommendedName>
        <fullName evidence="6">Probable septum site-determining protein MinC</fullName>
    </recommendedName>
</protein>
<dbReference type="STRING" id="1121448.DGI_3156"/>
<dbReference type="Gene3D" id="2.160.20.70">
    <property type="match status" value="1"/>
</dbReference>
<dbReference type="PANTHER" id="PTHR34108:SF1">
    <property type="entry name" value="SEPTUM SITE-DETERMINING PROTEIN MINC"/>
    <property type="match status" value="1"/>
</dbReference>
<dbReference type="InterPro" id="IPR036145">
    <property type="entry name" value="MinC_C_sf"/>
</dbReference>
<dbReference type="Gene3D" id="3.30.70.260">
    <property type="match status" value="1"/>
</dbReference>
<evidence type="ECO:0000313" key="10">
    <source>
        <dbReference type="Proteomes" id="UP000016587"/>
    </source>
</evidence>
<reference evidence="10" key="2">
    <citation type="submission" date="2013-07" db="EMBL/GenBank/DDBJ databases">
        <authorList>
            <person name="Morais-Silva F.O."/>
            <person name="Rezende A.M."/>
            <person name="Pimentel C."/>
            <person name="Resende D.M."/>
            <person name="Santos C.I."/>
            <person name="Clemente C."/>
            <person name="de Oliveira L.M."/>
            <person name="da Silva S.M."/>
            <person name="Costa D.A."/>
            <person name="Varela-Raposo A."/>
            <person name="Horacio E.C.A."/>
            <person name="Matos M."/>
            <person name="Flores O."/>
            <person name="Ruiz J.C."/>
            <person name="Rodrigues-Pousada C."/>
        </authorList>
    </citation>
    <scope>NUCLEOTIDE SEQUENCE [LARGE SCALE GENOMIC DNA]</scope>
    <source>
        <strain evidence="10">ATCC 19364 / DSM 1382 / NCIMB 9332 / VKM B-1759</strain>
    </source>
</reference>
<comment type="similarity">
    <text evidence="1 6">Belongs to the MinC family.</text>
</comment>
<dbReference type="InterPro" id="IPR016098">
    <property type="entry name" value="CAP/MinC_C"/>
</dbReference>
<keyword evidence="4 6" id="KW-0131">Cell cycle</keyword>
<evidence type="ECO:0000256" key="6">
    <source>
        <dbReference type="HAMAP-Rule" id="MF_00267"/>
    </source>
</evidence>
<dbReference type="EMBL" id="CP006585">
    <property type="protein sequence ID" value="AGW14869.1"/>
    <property type="molecule type" value="Genomic_DNA"/>
</dbReference>
<evidence type="ECO:0000256" key="1">
    <source>
        <dbReference type="ARBA" id="ARBA00006291"/>
    </source>
</evidence>
<dbReference type="AlphaFoldDB" id="T2GFB0"/>
<accession>T2GFB0</accession>
<keyword evidence="2 6" id="KW-0132">Cell division</keyword>
<evidence type="ECO:0000259" key="7">
    <source>
        <dbReference type="Pfam" id="PF03775"/>
    </source>
</evidence>
<comment type="function">
    <text evidence="5 6">Cell division inhibitor that blocks the formation of polar Z ring septums. Rapidly oscillates between the poles of the cell to destabilize FtsZ filaments that have formed before they mature into polar Z rings. Prevents FtsZ polymerization.</text>
</comment>
<evidence type="ECO:0000256" key="3">
    <source>
        <dbReference type="ARBA" id="ARBA00023210"/>
    </source>
</evidence>
<dbReference type="GO" id="GO:1901891">
    <property type="term" value="P:regulation of cell septum assembly"/>
    <property type="evidence" value="ECO:0007669"/>
    <property type="project" value="InterPro"/>
</dbReference>
<evidence type="ECO:0000313" key="9">
    <source>
        <dbReference type="EMBL" id="AGW14869.1"/>
    </source>
</evidence>
<name>T2GFB0_MEGG1</name>
<dbReference type="InterPro" id="IPR007874">
    <property type="entry name" value="MinC_N"/>
</dbReference>
<dbReference type="InterPro" id="IPR013033">
    <property type="entry name" value="MinC"/>
</dbReference>
<keyword evidence="3 6" id="KW-0717">Septation</keyword>
<evidence type="ECO:0000256" key="2">
    <source>
        <dbReference type="ARBA" id="ARBA00022618"/>
    </source>
</evidence>
<dbReference type="PATRIC" id="fig|1121448.10.peg.3116"/>
<proteinExistence type="inferred from homology"/>
<feature type="domain" description="Septum formation inhibitor MinC N-terminal" evidence="8">
    <location>
        <begin position="3"/>
        <end position="75"/>
    </location>
</feature>
<dbReference type="Proteomes" id="UP000016587">
    <property type="component" value="Chromosome"/>
</dbReference>
<comment type="subunit">
    <text evidence="6">Interacts with MinD and FtsZ.</text>
</comment>
<evidence type="ECO:0000256" key="4">
    <source>
        <dbReference type="ARBA" id="ARBA00023306"/>
    </source>
</evidence>
<dbReference type="NCBIfam" id="TIGR01222">
    <property type="entry name" value="minC"/>
    <property type="match status" value="1"/>
</dbReference>
<dbReference type="InterPro" id="IPR005526">
    <property type="entry name" value="Septum_form_inhib_MinC_C"/>
</dbReference>
<dbReference type="GO" id="GO:0000917">
    <property type="term" value="P:division septum assembly"/>
    <property type="evidence" value="ECO:0007669"/>
    <property type="project" value="UniProtKB-KW"/>
</dbReference>
<dbReference type="Pfam" id="PF03775">
    <property type="entry name" value="MinC_C"/>
    <property type="match status" value="1"/>
</dbReference>
<dbReference type="PANTHER" id="PTHR34108">
    <property type="entry name" value="SEPTUM SITE-DETERMINING PROTEIN MINC"/>
    <property type="match status" value="1"/>
</dbReference>
<dbReference type="HAMAP" id="MF_00267">
    <property type="entry name" value="MinC"/>
    <property type="match status" value="1"/>
</dbReference>
<organism evidence="9 10">
    <name type="scientific">Megalodesulfovibrio gigas (strain ATCC 19364 / DSM 1382 / NCIMB 9332 / VKM B-1759)</name>
    <name type="common">Desulfovibrio gigas</name>
    <dbReference type="NCBI Taxonomy" id="1121448"/>
    <lineage>
        <taxon>Bacteria</taxon>
        <taxon>Pseudomonadati</taxon>
        <taxon>Thermodesulfobacteriota</taxon>
        <taxon>Desulfovibrionia</taxon>
        <taxon>Desulfovibrionales</taxon>
        <taxon>Desulfovibrionaceae</taxon>
        <taxon>Megalodesulfovibrio</taxon>
    </lineage>
</organism>
<gene>
    <name evidence="6 9" type="primary">minC</name>
    <name evidence="9" type="ORF">DGI_3156</name>
</gene>
<dbReference type="GO" id="GO:0051302">
    <property type="term" value="P:regulation of cell division"/>
    <property type="evidence" value="ECO:0007669"/>
    <property type="project" value="InterPro"/>
</dbReference>
<keyword evidence="10" id="KW-1185">Reference proteome</keyword>